<dbReference type="EMBL" id="AP019697">
    <property type="protein sequence ID" value="BBK25932.1"/>
    <property type="molecule type" value="Genomic_DNA"/>
</dbReference>
<proteinExistence type="predicted"/>
<dbReference type="OrthoDB" id="9764664at2"/>
<organism evidence="3 4">
    <name type="scientific">Dialister hominis</name>
    <dbReference type="NCBI Taxonomy" id="2582419"/>
    <lineage>
        <taxon>Bacteria</taxon>
        <taxon>Bacillati</taxon>
        <taxon>Bacillota</taxon>
        <taxon>Negativicutes</taxon>
        <taxon>Veillonellales</taxon>
        <taxon>Veillonellaceae</taxon>
        <taxon>Dialister</taxon>
    </lineage>
</organism>
<evidence type="ECO:0000256" key="1">
    <source>
        <dbReference type="SAM" id="Phobius"/>
    </source>
</evidence>
<protein>
    <recommendedName>
        <fullName evidence="2">Mce/MlaD domain-containing protein</fullName>
    </recommendedName>
</protein>
<dbReference type="AlphaFoldDB" id="A0A8D4UVV8"/>
<evidence type="ECO:0000313" key="3">
    <source>
        <dbReference type="EMBL" id="BBK25932.1"/>
    </source>
</evidence>
<feature type="domain" description="Mce/MlaD" evidence="2">
    <location>
        <begin position="37"/>
        <end position="110"/>
    </location>
</feature>
<keyword evidence="1" id="KW-0472">Membrane</keyword>
<reference evidence="4" key="1">
    <citation type="submission" date="2019-05" db="EMBL/GenBank/DDBJ databases">
        <title>Complete genome sequencing of Dialister sp. strain 5BBH33.</title>
        <authorList>
            <person name="Sakamoto M."/>
            <person name="Murakami T."/>
            <person name="Mori H."/>
        </authorList>
    </citation>
    <scope>NUCLEOTIDE SEQUENCE [LARGE SCALE GENOMIC DNA]</scope>
    <source>
        <strain evidence="4">5BBH33</strain>
    </source>
</reference>
<sequence>MSRESRIGMFAFIGIVVIGLIGLFLNPIERLRDQYFRVDAVFDDAGGIRDESPVLYAGVCVGRVHSFEVKDGKAILTLQIKKKALIPKDCTVGTSSTGVVGDTYVKLSGGNPGAGYLQSGDVIYETKSDRMDKIIAKAQKLIESAETTKDNIDKMRN</sequence>
<name>A0A8D4UVV8_9FIRM</name>
<dbReference type="Pfam" id="PF02470">
    <property type="entry name" value="MlaD"/>
    <property type="match status" value="1"/>
</dbReference>
<dbReference type="KEGG" id="dho:Dia5BBH33_18670"/>
<dbReference type="GeneID" id="92717078"/>
<dbReference type="PANTHER" id="PTHR33371">
    <property type="entry name" value="INTERMEMBRANE PHOSPHOLIPID TRANSPORT SYSTEM BINDING PROTEIN MLAD-RELATED"/>
    <property type="match status" value="1"/>
</dbReference>
<dbReference type="InterPro" id="IPR052336">
    <property type="entry name" value="MlaD_Phospholipid_Transporter"/>
</dbReference>
<gene>
    <name evidence="3" type="ORF">Dia5BBH33_18670</name>
</gene>
<dbReference type="RefSeq" id="WP_022382005.1">
    <property type="nucleotide sequence ID" value="NZ_AP019697.1"/>
</dbReference>
<dbReference type="Proteomes" id="UP000320585">
    <property type="component" value="Chromosome"/>
</dbReference>
<dbReference type="PANTHER" id="PTHR33371:SF4">
    <property type="entry name" value="INTERMEMBRANE PHOSPHOLIPID TRANSPORT SYSTEM BINDING PROTEIN MLAD"/>
    <property type="match status" value="1"/>
</dbReference>
<keyword evidence="4" id="KW-1185">Reference proteome</keyword>
<keyword evidence="1" id="KW-1133">Transmembrane helix</keyword>
<accession>A0A8D4UVV8</accession>
<evidence type="ECO:0000313" key="4">
    <source>
        <dbReference type="Proteomes" id="UP000320585"/>
    </source>
</evidence>
<evidence type="ECO:0000259" key="2">
    <source>
        <dbReference type="Pfam" id="PF02470"/>
    </source>
</evidence>
<keyword evidence="1" id="KW-0812">Transmembrane</keyword>
<feature type="transmembrane region" description="Helical" evidence="1">
    <location>
        <begin position="7"/>
        <end position="25"/>
    </location>
</feature>
<dbReference type="InterPro" id="IPR003399">
    <property type="entry name" value="Mce/MlaD"/>
</dbReference>